<reference evidence="1 2" key="1">
    <citation type="submission" date="2019-02" db="EMBL/GenBank/DDBJ databases">
        <title>Apibacter muscae sp. nov.: a novel member of the house fly microbiota.</title>
        <authorList>
            <person name="Park R."/>
        </authorList>
    </citation>
    <scope>NUCLEOTIDE SEQUENCE [LARGE SCALE GENOMIC DNA]</scope>
    <source>
        <strain evidence="1 2">AL1</strain>
    </source>
</reference>
<accession>A0A563DHB4</accession>
<organism evidence="1 2">
    <name type="scientific">Apibacter muscae</name>
    <dbReference type="NCBI Taxonomy" id="2509004"/>
    <lineage>
        <taxon>Bacteria</taxon>
        <taxon>Pseudomonadati</taxon>
        <taxon>Bacteroidota</taxon>
        <taxon>Flavobacteriia</taxon>
        <taxon>Flavobacteriales</taxon>
        <taxon>Weeksellaceae</taxon>
        <taxon>Apibacter</taxon>
    </lineage>
</organism>
<dbReference type="Proteomes" id="UP000319499">
    <property type="component" value="Unassembled WGS sequence"/>
</dbReference>
<sequence length="249" mass="28232">MQPSNKFIGKRREIFIIILFISFHLLNASSFKLKDVIAVNDFLQGEEPSLQSILNNYYKAVAGSKEKLESIKTLESKGEITFSTTDVKANIVTKYQVPNKYISIVDFMGQKVVQGFDGLKPISNLSALTQDKEKEMREKKGIFTELYFADENSEYLGKSILNGNEVHKIKFKDKDAETIVYFDAKTGLKVKEEILKTGENMVKEYSDYKDFQGIKLATKIKTIVPGQIATQTVDSYTINPVFSDKDFSL</sequence>
<name>A0A563DHB4_9FLAO</name>
<evidence type="ECO:0008006" key="3">
    <source>
        <dbReference type="Google" id="ProtNLM"/>
    </source>
</evidence>
<protein>
    <recommendedName>
        <fullName evidence="3">Outer membrane lipoprotein-sorting protein</fullName>
    </recommendedName>
</protein>
<comment type="caution">
    <text evidence="1">The sequence shown here is derived from an EMBL/GenBank/DDBJ whole genome shotgun (WGS) entry which is preliminary data.</text>
</comment>
<gene>
    <name evidence="1" type="ORF">ETU09_03235</name>
</gene>
<evidence type="ECO:0000313" key="2">
    <source>
        <dbReference type="Proteomes" id="UP000319499"/>
    </source>
</evidence>
<proteinExistence type="predicted"/>
<dbReference type="AlphaFoldDB" id="A0A563DHB4"/>
<keyword evidence="2" id="KW-1185">Reference proteome</keyword>
<dbReference type="Gene3D" id="2.50.20.10">
    <property type="entry name" value="Lipoprotein localisation LolA/LolB/LppX"/>
    <property type="match status" value="1"/>
</dbReference>
<dbReference type="OrthoDB" id="9811314at2"/>
<evidence type="ECO:0000313" key="1">
    <source>
        <dbReference type="EMBL" id="TWP29472.1"/>
    </source>
</evidence>
<dbReference type="RefSeq" id="WP_146262130.1">
    <property type="nucleotide sequence ID" value="NZ_SELG01000032.1"/>
</dbReference>
<dbReference type="EMBL" id="SELH01000014">
    <property type="protein sequence ID" value="TWP29472.1"/>
    <property type="molecule type" value="Genomic_DNA"/>
</dbReference>